<evidence type="ECO:0000313" key="4">
    <source>
        <dbReference type="Proteomes" id="UP001153076"/>
    </source>
</evidence>
<keyword evidence="2" id="KW-0472">Membrane</keyword>
<comment type="caution">
    <text evidence="3">The sequence shown here is derived from an EMBL/GenBank/DDBJ whole genome shotgun (WGS) entry which is preliminary data.</text>
</comment>
<sequence length="159" mass="17594">MQRSDCESEGHLSPSSNHSGSGSGGGGGGGGDGENGGANEMGASYSSRPSTDYFTDRGRGVTLDDDRRRRRSPNEQPREPTQTYRRLRKVQQILIAPHRLILQMSHNLLDLIQVDNIEITLRSSTRGLLITRIIIIIILPFLASIQLQVSNLGWIQQYH</sequence>
<feature type="compositionally biased region" description="Gly residues" evidence="1">
    <location>
        <begin position="21"/>
        <end position="36"/>
    </location>
</feature>
<feature type="compositionally biased region" description="Low complexity" evidence="1">
    <location>
        <begin position="11"/>
        <end position="20"/>
    </location>
</feature>
<feature type="transmembrane region" description="Helical" evidence="2">
    <location>
        <begin position="129"/>
        <end position="149"/>
    </location>
</feature>
<evidence type="ECO:0000256" key="1">
    <source>
        <dbReference type="SAM" id="MobiDB-lite"/>
    </source>
</evidence>
<reference evidence="3" key="1">
    <citation type="submission" date="2022-04" db="EMBL/GenBank/DDBJ databases">
        <title>Carnegiea gigantea Genome sequencing and assembly v2.</title>
        <authorList>
            <person name="Copetti D."/>
            <person name="Sanderson M.J."/>
            <person name="Burquez A."/>
            <person name="Wojciechowski M.F."/>
        </authorList>
    </citation>
    <scope>NUCLEOTIDE SEQUENCE</scope>
    <source>
        <strain evidence="3">SGP5-SGP5p</strain>
        <tissue evidence="3">Aerial part</tissue>
    </source>
</reference>
<name>A0A9Q1JHL5_9CARY</name>
<keyword evidence="2" id="KW-1133">Transmembrane helix</keyword>
<proteinExistence type="predicted"/>
<gene>
    <name evidence="3" type="ORF">Cgig2_008692</name>
</gene>
<evidence type="ECO:0000313" key="3">
    <source>
        <dbReference type="EMBL" id="KAJ8425642.1"/>
    </source>
</evidence>
<dbReference type="Proteomes" id="UP001153076">
    <property type="component" value="Unassembled WGS sequence"/>
</dbReference>
<evidence type="ECO:0000256" key="2">
    <source>
        <dbReference type="SAM" id="Phobius"/>
    </source>
</evidence>
<feature type="compositionally biased region" description="Basic and acidic residues" evidence="1">
    <location>
        <begin position="1"/>
        <end position="10"/>
    </location>
</feature>
<dbReference type="AlphaFoldDB" id="A0A9Q1JHL5"/>
<keyword evidence="4" id="KW-1185">Reference proteome</keyword>
<accession>A0A9Q1JHL5</accession>
<keyword evidence="2" id="KW-0812">Transmembrane</keyword>
<protein>
    <submittedName>
        <fullName evidence="3">Uncharacterized protein</fullName>
    </submittedName>
</protein>
<feature type="region of interest" description="Disordered" evidence="1">
    <location>
        <begin position="1"/>
        <end position="83"/>
    </location>
</feature>
<feature type="compositionally biased region" description="Basic and acidic residues" evidence="1">
    <location>
        <begin position="54"/>
        <end position="78"/>
    </location>
</feature>
<organism evidence="3 4">
    <name type="scientific">Carnegiea gigantea</name>
    <dbReference type="NCBI Taxonomy" id="171969"/>
    <lineage>
        <taxon>Eukaryota</taxon>
        <taxon>Viridiplantae</taxon>
        <taxon>Streptophyta</taxon>
        <taxon>Embryophyta</taxon>
        <taxon>Tracheophyta</taxon>
        <taxon>Spermatophyta</taxon>
        <taxon>Magnoliopsida</taxon>
        <taxon>eudicotyledons</taxon>
        <taxon>Gunneridae</taxon>
        <taxon>Pentapetalae</taxon>
        <taxon>Caryophyllales</taxon>
        <taxon>Cactineae</taxon>
        <taxon>Cactaceae</taxon>
        <taxon>Cactoideae</taxon>
        <taxon>Echinocereeae</taxon>
        <taxon>Carnegiea</taxon>
    </lineage>
</organism>
<dbReference type="EMBL" id="JAKOGI010001434">
    <property type="protein sequence ID" value="KAJ8425642.1"/>
    <property type="molecule type" value="Genomic_DNA"/>
</dbReference>